<organism evidence="1">
    <name type="scientific">marine metagenome</name>
    <dbReference type="NCBI Taxonomy" id="408172"/>
    <lineage>
        <taxon>unclassified sequences</taxon>
        <taxon>metagenomes</taxon>
        <taxon>ecological metagenomes</taxon>
    </lineage>
</organism>
<dbReference type="AlphaFoldDB" id="A0A382R7Z5"/>
<reference evidence="1" key="1">
    <citation type="submission" date="2018-05" db="EMBL/GenBank/DDBJ databases">
        <authorList>
            <person name="Lanie J.A."/>
            <person name="Ng W.-L."/>
            <person name="Kazmierczak K.M."/>
            <person name="Andrzejewski T.M."/>
            <person name="Davidsen T.M."/>
            <person name="Wayne K.J."/>
            <person name="Tettelin H."/>
            <person name="Glass J.I."/>
            <person name="Rusch D."/>
            <person name="Podicherti R."/>
            <person name="Tsui H.-C.T."/>
            <person name="Winkler M.E."/>
        </authorList>
    </citation>
    <scope>NUCLEOTIDE SEQUENCE</scope>
</reference>
<protein>
    <submittedName>
        <fullName evidence="1">Uncharacterized protein</fullName>
    </submittedName>
</protein>
<gene>
    <name evidence="1" type="ORF">METZ01_LOCUS346703</name>
</gene>
<accession>A0A382R7Z5</accession>
<dbReference type="EMBL" id="UINC01119777">
    <property type="protein sequence ID" value="SVC93849.1"/>
    <property type="molecule type" value="Genomic_DNA"/>
</dbReference>
<evidence type="ECO:0000313" key="1">
    <source>
        <dbReference type="EMBL" id="SVC93849.1"/>
    </source>
</evidence>
<name>A0A382R7Z5_9ZZZZ</name>
<proteinExistence type="predicted"/>
<sequence>MEKSYFKGLTWASERVILIEVSAGRDRKIMTRDGGELCVSPDGSSLGWPSRFPAAALNETGTAPLTEFKRLTL</sequence>